<dbReference type="PANTHER" id="PTHR41694">
    <property type="entry name" value="ENDOGENOUS RETROVIRUS GROUP K MEMBER POL PROTEIN"/>
    <property type="match status" value="1"/>
</dbReference>
<dbReference type="GO" id="GO:0004523">
    <property type="term" value="F:RNA-DNA hybrid ribonuclease activity"/>
    <property type="evidence" value="ECO:0007669"/>
    <property type="project" value="InterPro"/>
</dbReference>
<dbReference type="InterPro" id="IPR012337">
    <property type="entry name" value="RNaseH-like_sf"/>
</dbReference>
<dbReference type="InterPro" id="IPR036397">
    <property type="entry name" value="RNaseH_sf"/>
</dbReference>
<dbReference type="GO" id="GO:0003676">
    <property type="term" value="F:nucleic acid binding"/>
    <property type="evidence" value="ECO:0007669"/>
    <property type="project" value="InterPro"/>
</dbReference>
<keyword evidence="6" id="KW-0695">RNA-directed DNA polymerase</keyword>
<dbReference type="Gene3D" id="3.30.420.10">
    <property type="entry name" value="Ribonuclease H-like superfamily/Ribonuclease H"/>
    <property type="match status" value="1"/>
</dbReference>
<dbReference type="InterPro" id="IPR021109">
    <property type="entry name" value="Peptidase_aspartic_dom_sf"/>
</dbReference>
<dbReference type="Gene3D" id="2.40.70.10">
    <property type="entry name" value="Acid Proteases"/>
    <property type="match status" value="1"/>
</dbReference>
<gene>
    <name evidence="8" type="primary">pol_53</name>
    <name evidence="8" type="ORF">N1851_018656</name>
</gene>
<keyword evidence="5" id="KW-0378">Hydrolase</keyword>
<dbReference type="AlphaFoldDB" id="A0AA47MND4"/>
<evidence type="ECO:0000256" key="2">
    <source>
        <dbReference type="ARBA" id="ARBA00022695"/>
    </source>
</evidence>
<dbReference type="PANTHER" id="PTHR41694:SF5">
    <property type="entry name" value="RIBONUCLEASE H"/>
    <property type="match status" value="1"/>
</dbReference>
<accession>A0AA47MND4</accession>
<dbReference type="SUPFAM" id="SSF53098">
    <property type="entry name" value="Ribonuclease H-like"/>
    <property type="match status" value="1"/>
</dbReference>
<comment type="caution">
    <text evidence="8">The sequence shown here is derived from an EMBL/GenBank/DDBJ whole genome shotgun (WGS) entry which is preliminary data.</text>
</comment>
<keyword evidence="2" id="KW-0548">Nucleotidyltransferase</keyword>
<protein>
    <submittedName>
        <fullName evidence="8">Gag-Pol polyprotein</fullName>
    </submittedName>
</protein>
<evidence type="ECO:0000256" key="4">
    <source>
        <dbReference type="ARBA" id="ARBA00022759"/>
    </source>
</evidence>
<evidence type="ECO:0000313" key="8">
    <source>
        <dbReference type="EMBL" id="KAK0143230.1"/>
    </source>
</evidence>
<reference evidence="8" key="1">
    <citation type="journal article" date="2023" name="Front. Mar. Sci.">
        <title>A new Merluccius polli reference genome to investigate the effects of global change in West African waters.</title>
        <authorList>
            <person name="Mateo J.L."/>
            <person name="Blanco-Fernandez C."/>
            <person name="Garcia-Vazquez E."/>
            <person name="Machado-Schiaffino G."/>
        </authorList>
    </citation>
    <scope>NUCLEOTIDE SEQUENCE</scope>
    <source>
        <strain evidence="8">C29</strain>
        <tissue evidence="8">Fin</tissue>
    </source>
</reference>
<dbReference type="GO" id="GO:0003964">
    <property type="term" value="F:RNA-directed DNA polymerase activity"/>
    <property type="evidence" value="ECO:0007669"/>
    <property type="project" value="UniProtKB-KW"/>
</dbReference>
<sequence length="598" mass="66630">MGFSGQPTEQQFTVPLNFDILEQRGSHSFLYAPACPINLLGRDLMSSLRITLACDLGGITLYHPLSPAPETAHLCMLIDDPRPERHEDTTIYWQELSGAVQTVPGLVNTYESWKIWIKEMGTYNELTDSLHCTLHVTHDQDLPYDEPWYDQKNGKLEDLECGDIFLGPEGVASEVYLTHEQLSWFRLGPDSVPHVSLLVSANHESKQLGSMVKRAQAVPQWCATDDAYLFQSPNAEFWRISSRTTNKCGKAICAIAKSLDKTAYIVISDYTINTANRNAKLQRILGNPMVTFTTQGVNMTSTMPGPRDGEPHICSEEIKKAVKIRPGLGAEPLDPVDITLYTDGCCYRAANGENVASWAVVEQTNKGVCTTLASGILEQPASAQRAELYAMCEGLRIAQGRILNLYTDSNYAYEMAHLNGRQMMDRQMTTSANTKAKHSDLILLLAKTAQLPLEVAIMHCRGHQKTQTAEARGNHAADEAAKKAGGYVPVEHLKEGGYTPVVHLMMINEETNLDPDEEMVKQMQEAAGPYEKTAWREKGARETPEGIYYSCTGKPVVSTKALLFLLRKEHGLAHEGKAKTQERIERYWWHPELKAVCD</sequence>
<proteinExistence type="predicted"/>
<keyword evidence="9" id="KW-1185">Reference proteome</keyword>
<keyword evidence="3" id="KW-0540">Nuclease</keyword>
<keyword evidence="1" id="KW-0808">Transferase</keyword>
<dbReference type="EMBL" id="JAOPHQ010003426">
    <property type="protein sequence ID" value="KAK0143230.1"/>
    <property type="molecule type" value="Genomic_DNA"/>
</dbReference>
<keyword evidence="4" id="KW-0255">Endonuclease</keyword>
<feature type="domain" description="RNase H type-1" evidence="7">
    <location>
        <begin position="334"/>
        <end position="486"/>
    </location>
</feature>
<dbReference type="Proteomes" id="UP001174136">
    <property type="component" value="Unassembled WGS sequence"/>
</dbReference>
<dbReference type="SUPFAM" id="SSF50630">
    <property type="entry name" value="Acid proteases"/>
    <property type="match status" value="1"/>
</dbReference>
<evidence type="ECO:0000259" key="7">
    <source>
        <dbReference type="PROSITE" id="PS50879"/>
    </source>
</evidence>
<evidence type="ECO:0000256" key="3">
    <source>
        <dbReference type="ARBA" id="ARBA00022722"/>
    </source>
</evidence>
<evidence type="ECO:0000256" key="6">
    <source>
        <dbReference type="ARBA" id="ARBA00022918"/>
    </source>
</evidence>
<evidence type="ECO:0000256" key="5">
    <source>
        <dbReference type="ARBA" id="ARBA00022801"/>
    </source>
</evidence>
<organism evidence="8 9">
    <name type="scientific">Merluccius polli</name>
    <name type="common">Benguela hake</name>
    <name type="synonym">Merluccius cadenati</name>
    <dbReference type="NCBI Taxonomy" id="89951"/>
    <lineage>
        <taxon>Eukaryota</taxon>
        <taxon>Metazoa</taxon>
        <taxon>Chordata</taxon>
        <taxon>Craniata</taxon>
        <taxon>Vertebrata</taxon>
        <taxon>Euteleostomi</taxon>
        <taxon>Actinopterygii</taxon>
        <taxon>Neopterygii</taxon>
        <taxon>Teleostei</taxon>
        <taxon>Neoteleostei</taxon>
        <taxon>Acanthomorphata</taxon>
        <taxon>Zeiogadaria</taxon>
        <taxon>Gadariae</taxon>
        <taxon>Gadiformes</taxon>
        <taxon>Gadoidei</taxon>
        <taxon>Merlucciidae</taxon>
        <taxon>Merluccius</taxon>
    </lineage>
</organism>
<dbReference type="Pfam" id="PF00075">
    <property type="entry name" value="RNase_H"/>
    <property type="match status" value="1"/>
</dbReference>
<evidence type="ECO:0000313" key="9">
    <source>
        <dbReference type="Proteomes" id="UP001174136"/>
    </source>
</evidence>
<dbReference type="InterPro" id="IPR002156">
    <property type="entry name" value="RNaseH_domain"/>
</dbReference>
<name>A0AA47MND4_MERPO</name>
<evidence type="ECO:0000256" key="1">
    <source>
        <dbReference type="ARBA" id="ARBA00022679"/>
    </source>
</evidence>
<dbReference type="PROSITE" id="PS50879">
    <property type="entry name" value="RNASE_H_1"/>
    <property type="match status" value="1"/>
</dbReference>